<dbReference type="Proteomes" id="UP000239388">
    <property type="component" value="Unassembled WGS sequence"/>
</dbReference>
<sequence>MAAPIPGEFRYVDKDYKKLTLEEVQAASTAPTSENYYLTVAKRLPVRMKFKMDQREIDKLLVECGNADLMVEVRQVRVNAMDTNTGGGSYGGMGGGGEYGGMESGGMENEFGGGMGGGMMMGGESGGNARNTEQTEKIFDVPVEIYGIIYIYNPVNKALLWPEGSQEPVEEEPAAESASLMPPADRR</sequence>
<name>A0A2S8G2C8_9BACT</name>
<feature type="compositionally biased region" description="Low complexity" evidence="1">
    <location>
        <begin position="175"/>
        <end position="187"/>
    </location>
</feature>
<organism evidence="2 3">
    <name type="scientific">Blastopirellula marina</name>
    <dbReference type="NCBI Taxonomy" id="124"/>
    <lineage>
        <taxon>Bacteria</taxon>
        <taxon>Pseudomonadati</taxon>
        <taxon>Planctomycetota</taxon>
        <taxon>Planctomycetia</taxon>
        <taxon>Pirellulales</taxon>
        <taxon>Pirellulaceae</taxon>
        <taxon>Blastopirellula</taxon>
    </lineage>
</organism>
<comment type="caution">
    <text evidence="2">The sequence shown here is derived from an EMBL/GenBank/DDBJ whole genome shotgun (WGS) entry which is preliminary data.</text>
</comment>
<dbReference type="EMBL" id="PUIB01000011">
    <property type="protein sequence ID" value="PQO38596.1"/>
    <property type="molecule type" value="Genomic_DNA"/>
</dbReference>
<protein>
    <submittedName>
        <fullName evidence="2">Uncharacterized protein</fullName>
    </submittedName>
</protein>
<evidence type="ECO:0000313" key="2">
    <source>
        <dbReference type="EMBL" id="PQO38596.1"/>
    </source>
</evidence>
<reference evidence="2 3" key="1">
    <citation type="submission" date="2018-02" db="EMBL/GenBank/DDBJ databases">
        <title>Comparative genomes isolates from brazilian mangrove.</title>
        <authorList>
            <person name="Araujo J.E."/>
            <person name="Taketani R.G."/>
            <person name="Silva M.C.P."/>
            <person name="Loureco M.V."/>
            <person name="Andreote F.D."/>
        </authorList>
    </citation>
    <scope>NUCLEOTIDE SEQUENCE [LARGE SCALE GENOMIC DNA]</scope>
    <source>
        <strain evidence="2 3">NAP PRIS-MGV</strain>
    </source>
</reference>
<evidence type="ECO:0000313" key="3">
    <source>
        <dbReference type="Proteomes" id="UP000239388"/>
    </source>
</evidence>
<gene>
    <name evidence="2" type="ORF">C5Y98_11150</name>
</gene>
<accession>A0A2S8G2C8</accession>
<evidence type="ECO:0000256" key="1">
    <source>
        <dbReference type="SAM" id="MobiDB-lite"/>
    </source>
</evidence>
<feature type="region of interest" description="Disordered" evidence="1">
    <location>
        <begin position="164"/>
        <end position="187"/>
    </location>
</feature>
<dbReference type="AlphaFoldDB" id="A0A2S8G2C8"/>
<proteinExistence type="predicted"/>